<evidence type="ECO:0000313" key="3">
    <source>
        <dbReference type="EMBL" id="AKN40092.1"/>
    </source>
</evidence>
<keyword evidence="6" id="KW-1185">Reference proteome</keyword>
<dbReference type="AlphaFoldDB" id="A0A0H3ZSB3"/>
<accession>A0A0H3ZSB3</accession>
<evidence type="ECO:0000313" key="2">
    <source>
        <dbReference type="EMBL" id="AKN38850.1"/>
    </source>
</evidence>
<evidence type="ECO:0000313" key="6">
    <source>
        <dbReference type="Proteomes" id="UP001569177"/>
    </source>
</evidence>
<evidence type="ECO:0000313" key="1">
    <source>
        <dbReference type="EMBL" id="AKN37357.1"/>
    </source>
</evidence>
<protein>
    <submittedName>
        <fullName evidence="1">Uncharacterized protein</fullName>
    </submittedName>
</protein>
<reference evidence="1" key="1">
    <citation type="journal article" date="2015" name="MBio">
        <title>Eco-Evolutionary Dynamics of Episomes among Ecologically Cohesive Bacterial Populations.</title>
        <authorList>
            <person name="Xue H."/>
            <person name="Cordero O.X."/>
            <person name="Camas F.M."/>
            <person name="Trimble W."/>
            <person name="Meyer F."/>
            <person name="Guglielmini J."/>
            <person name="Rocha E.P."/>
            <person name="Polz M.F."/>
        </authorList>
    </citation>
    <scope>NUCLEOTIDE SEQUENCE</scope>
    <source>
        <strain evidence="1">1S_120</strain>
        <strain evidence="3">5S_149</strain>
        <strain evidence="4">5S_239</strain>
        <strain evidence="2">5S_240</strain>
    </source>
</reference>
<evidence type="ECO:0000313" key="4">
    <source>
        <dbReference type="EMBL" id="AKN40372.1"/>
    </source>
</evidence>
<dbReference type="EMBL" id="KP795680">
    <property type="protein sequence ID" value="AKN40092.1"/>
    <property type="molecule type" value="Genomic_DNA"/>
</dbReference>
<organism evidence="1">
    <name type="scientific">Vibrio kanaloae</name>
    <dbReference type="NCBI Taxonomy" id="170673"/>
    <lineage>
        <taxon>Bacteria</taxon>
        <taxon>Pseudomonadati</taxon>
        <taxon>Pseudomonadota</taxon>
        <taxon>Gammaproteobacteria</taxon>
        <taxon>Vibrionales</taxon>
        <taxon>Vibrionaceae</taxon>
        <taxon>Vibrio</taxon>
    </lineage>
</organism>
<dbReference type="EMBL" id="JBGOOJ010000024">
    <property type="protein sequence ID" value="MEZ8092068.1"/>
    <property type="molecule type" value="Genomic_DNA"/>
</dbReference>
<dbReference type="Proteomes" id="UP001569177">
    <property type="component" value="Unassembled WGS sequence"/>
</dbReference>
<dbReference type="EMBL" id="KP795618">
    <property type="protein sequence ID" value="AKN38850.1"/>
    <property type="molecule type" value="Genomic_DNA"/>
</dbReference>
<name>A0A0H3ZSB3_9VIBR</name>
<dbReference type="EMBL" id="KP795692">
    <property type="protein sequence ID" value="AKN40372.1"/>
    <property type="molecule type" value="Genomic_DNA"/>
</dbReference>
<dbReference type="RefSeq" id="WP_017055767.1">
    <property type="nucleotide sequence ID" value="NZ_JBGONX010000031.1"/>
</dbReference>
<dbReference type="EMBL" id="KP795533">
    <property type="protein sequence ID" value="AKN37357.1"/>
    <property type="molecule type" value="Genomic_DNA"/>
</dbReference>
<gene>
    <name evidence="5" type="ORF">ACED24_18575</name>
</gene>
<reference evidence="5 6" key="2">
    <citation type="submission" date="2024-06" db="EMBL/GenBank/DDBJ databases">
        <authorList>
            <person name="Steensen K."/>
            <person name="Seneca J."/>
            <person name="Bartlau N."/>
            <person name="Yu A.X."/>
            <person name="Polz M.F."/>
        </authorList>
    </citation>
    <scope>NUCLEOTIDE SEQUENCE [LARGE SCALE GENOMIC DNA]</scope>
    <source>
        <strain evidence="5 6">5S240</strain>
    </source>
</reference>
<evidence type="ECO:0000313" key="5">
    <source>
        <dbReference type="EMBL" id="MEZ8092068.1"/>
    </source>
</evidence>
<proteinExistence type="predicted"/>
<sequence length="372" mass="43039">MKEKVTLKPITPKTIYFPTVDEFAHFIGLGISARAKANTFKELLSSDLKISPRSLDNLGNQGIKEKTARRASWPILRFLSKNGLLQYFKGLPKEFRATEVIYAWRAPLLTFNHVNSDINLQPLHSFFNHRNELYQPIKHFIDSSPKLTPNNQTELLVSFYQLALPQTLLSQDEQNEILRMVASDDILREENGTNRLYIQFWFYDFHLSLIAALDLTLLTNANLIDKYESGLFGCVFKQKGQTYLSKLLNHLKDYGGCSDYQLAQSIPIERHKNLEHATTMFEAQTKTLKEWRSGKTHPTHKTLKIFFENLDSDAYVLPIVLVSIVCIGLDKRLKDPKMASWKDEFQTTFSAQRYAMYFEHFKKTLPELAAFE</sequence>